<organism evidence="4 5">
    <name type="scientific">Paractinoplanes brasiliensis</name>
    <dbReference type="NCBI Taxonomy" id="52695"/>
    <lineage>
        <taxon>Bacteria</taxon>
        <taxon>Bacillati</taxon>
        <taxon>Actinomycetota</taxon>
        <taxon>Actinomycetes</taxon>
        <taxon>Micromonosporales</taxon>
        <taxon>Micromonosporaceae</taxon>
        <taxon>Paractinoplanes</taxon>
    </lineage>
</organism>
<feature type="chain" id="PRO_5038752813" evidence="2">
    <location>
        <begin position="25"/>
        <end position="267"/>
    </location>
</feature>
<dbReference type="SUPFAM" id="SSF53955">
    <property type="entry name" value="Lysozyme-like"/>
    <property type="match status" value="1"/>
</dbReference>
<sequence>MTARRWQAGVVLVTLVMAAGCGLAGGGDDKAAAPAAAGATAAADEPEFEPITESPTPTPEVTSATPKPRKTSKTPKAAEPTQPAFWSELPECAHYDKTKPVAKKTVKKALRSAAARVYWRTEAPTLKLNYPLVKAIAWQESGWQTNIHNCDGGTGVMQVMPDTVDFVNNRFGLNYDASNYRDNAYVGANYIAWFTRWAGQNYFKENYNLNAGKCKSHTSWCLLNVVISGYNAGQGAIEAAAGTKTLPNPAYVAAVRSLMSRCECDQF</sequence>
<dbReference type="Proteomes" id="UP000294901">
    <property type="component" value="Unassembled WGS sequence"/>
</dbReference>
<evidence type="ECO:0000313" key="5">
    <source>
        <dbReference type="Proteomes" id="UP000294901"/>
    </source>
</evidence>
<dbReference type="InterPro" id="IPR023346">
    <property type="entry name" value="Lysozyme-like_dom_sf"/>
</dbReference>
<evidence type="ECO:0000256" key="2">
    <source>
        <dbReference type="SAM" id="SignalP"/>
    </source>
</evidence>
<gene>
    <name evidence="4" type="ORF">C8E87_1243</name>
</gene>
<comment type="caution">
    <text evidence="4">The sequence shown here is derived from an EMBL/GenBank/DDBJ whole genome shotgun (WGS) entry which is preliminary data.</text>
</comment>
<evidence type="ECO:0000259" key="3">
    <source>
        <dbReference type="Pfam" id="PF01464"/>
    </source>
</evidence>
<feature type="compositionally biased region" description="Low complexity" evidence="1">
    <location>
        <begin position="32"/>
        <end position="43"/>
    </location>
</feature>
<feature type="domain" description="Transglycosylase SLT" evidence="3">
    <location>
        <begin position="119"/>
        <end position="241"/>
    </location>
</feature>
<name>A0A4R6JQG0_9ACTN</name>
<dbReference type="RefSeq" id="WP_239080582.1">
    <property type="nucleotide sequence ID" value="NZ_BOMD01000094.1"/>
</dbReference>
<feature type="region of interest" description="Disordered" evidence="1">
    <location>
        <begin position="26"/>
        <end position="83"/>
    </location>
</feature>
<evidence type="ECO:0000256" key="1">
    <source>
        <dbReference type="SAM" id="MobiDB-lite"/>
    </source>
</evidence>
<dbReference type="Pfam" id="PF01464">
    <property type="entry name" value="SLT"/>
    <property type="match status" value="1"/>
</dbReference>
<evidence type="ECO:0000313" key="4">
    <source>
        <dbReference type="EMBL" id="TDO37611.1"/>
    </source>
</evidence>
<reference evidence="4 5" key="1">
    <citation type="submission" date="2019-03" db="EMBL/GenBank/DDBJ databases">
        <title>Sequencing the genomes of 1000 actinobacteria strains.</title>
        <authorList>
            <person name="Klenk H.-P."/>
        </authorList>
    </citation>
    <scope>NUCLEOTIDE SEQUENCE [LARGE SCALE GENOMIC DNA]</scope>
    <source>
        <strain evidence="4 5">DSM 43805</strain>
    </source>
</reference>
<dbReference type="Gene3D" id="1.10.530.10">
    <property type="match status" value="1"/>
</dbReference>
<protein>
    <submittedName>
        <fullName evidence="4">Transglycosylase-like protein with SLT domain</fullName>
    </submittedName>
</protein>
<dbReference type="EMBL" id="SNWR01000001">
    <property type="protein sequence ID" value="TDO37611.1"/>
    <property type="molecule type" value="Genomic_DNA"/>
</dbReference>
<proteinExistence type="predicted"/>
<keyword evidence="5" id="KW-1185">Reference proteome</keyword>
<feature type="compositionally biased region" description="Low complexity" evidence="1">
    <location>
        <begin position="51"/>
        <end position="66"/>
    </location>
</feature>
<dbReference type="PROSITE" id="PS51257">
    <property type="entry name" value="PROKAR_LIPOPROTEIN"/>
    <property type="match status" value="1"/>
</dbReference>
<dbReference type="InterPro" id="IPR008258">
    <property type="entry name" value="Transglycosylase_SLT_dom_1"/>
</dbReference>
<keyword evidence="2" id="KW-0732">Signal</keyword>
<feature type="signal peptide" evidence="2">
    <location>
        <begin position="1"/>
        <end position="24"/>
    </location>
</feature>
<dbReference type="AlphaFoldDB" id="A0A4R6JQG0"/>
<dbReference type="CDD" id="cd00254">
    <property type="entry name" value="LT-like"/>
    <property type="match status" value="1"/>
</dbReference>
<accession>A0A4R6JQG0</accession>